<dbReference type="SUPFAM" id="SSF51658">
    <property type="entry name" value="Xylose isomerase-like"/>
    <property type="match status" value="1"/>
</dbReference>
<dbReference type="OrthoDB" id="4201816at2"/>
<dbReference type="PANTHER" id="PTHR12110:SF41">
    <property type="entry name" value="INOSOSE DEHYDRATASE"/>
    <property type="match status" value="1"/>
</dbReference>
<dbReference type="Proteomes" id="UP000318103">
    <property type="component" value="Unassembled WGS sequence"/>
</dbReference>
<accession>A0A542SXK1</accession>
<dbReference type="AlphaFoldDB" id="A0A542SXK1"/>
<evidence type="ECO:0000313" key="3">
    <source>
        <dbReference type="Proteomes" id="UP000318103"/>
    </source>
</evidence>
<keyword evidence="2" id="KW-0413">Isomerase</keyword>
<dbReference type="InterPro" id="IPR036237">
    <property type="entry name" value="Xyl_isomerase-like_sf"/>
</dbReference>
<keyword evidence="3" id="KW-1185">Reference proteome</keyword>
<sequence length="272" mass="28111">MSGARPQGAVTVAAPQWRIGTDRAAAARAALAAGADALHLDFGGAHRGPPLTDPAELAAAEAVARVVPVPVLAVNHVNDIGLALARGTANPAALVVLHRALDCARRLGVRVLHVPGFRRSLPTTAGLRAGTADALRTLCERAGAAGLTLAYESPLGPEDSLALARAVDHPALRLVLDTGNLLDAGVQPAAFARAVAASGLLLPDLHVKDPAGTAGWSGIGTELRCLLGLFTARSVLVENDYRQDHARLRADVAECRTALATGHETMEQRELL</sequence>
<feature type="domain" description="Xylose isomerase-like TIM barrel" evidence="1">
    <location>
        <begin position="28"/>
        <end position="209"/>
    </location>
</feature>
<comment type="caution">
    <text evidence="2">The sequence shown here is derived from an EMBL/GenBank/DDBJ whole genome shotgun (WGS) entry which is preliminary data.</text>
</comment>
<dbReference type="EMBL" id="VFNX01000007">
    <property type="protein sequence ID" value="TQK79335.1"/>
    <property type="molecule type" value="Genomic_DNA"/>
</dbReference>
<dbReference type="RefSeq" id="WP_055709209.1">
    <property type="nucleotide sequence ID" value="NZ_JBPJFI010000003.1"/>
</dbReference>
<gene>
    <name evidence="2" type="ORF">FB563_8330</name>
</gene>
<dbReference type="GO" id="GO:0016853">
    <property type="term" value="F:isomerase activity"/>
    <property type="evidence" value="ECO:0007669"/>
    <property type="project" value="UniProtKB-KW"/>
</dbReference>
<proteinExistence type="predicted"/>
<dbReference type="InterPro" id="IPR050312">
    <property type="entry name" value="IolE/XylAMocC-like"/>
</dbReference>
<dbReference type="Gene3D" id="3.20.20.150">
    <property type="entry name" value="Divalent-metal-dependent TIM barrel enzymes"/>
    <property type="match status" value="1"/>
</dbReference>
<dbReference type="Pfam" id="PF01261">
    <property type="entry name" value="AP_endonuc_2"/>
    <property type="match status" value="1"/>
</dbReference>
<dbReference type="PANTHER" id="PTHR12110">
    <property type="entry name" value="HYDROXYPYRUVATE ISOMERASE"/>
    <property type="match status" value="1"/>
</dbReference>
<evidence type="ECO:0000313" key="2">
    <source>
        <dbReference type="EMBL" id="TQK79335.1"/>
    </source>
</evidence>
<protein>
    <submittedName>
        <fullName evidence="2">Xylose isomerase-like TIM barrel protein</fullName>
    </submittedName>
</protein>
<reference evidence="2 3" key="1">
    <citation type="submission" date="2019-06" db="EMBL/GenBank/DDBJ databases">
        <title>Sequencing the genomes of 1000 actinobacteria strains.</title>
        <authorList>
            <person name="Klenk H.-P."/>
        </authorList>
    </citation>
    <scope>NUCLEOTIDE SEQUENCE [LARGE SCALE GENOMIC DNA]</scope>
    <source>
        <strain evidence="2 3">DSM 41929</strain>
    </source>
</reference>
<evidence type="ECO:0000259" key="1">
    <source>
        <dbReference type="Pfam" id="PF01261"/>
    </source>
</evidence>
<dbReference type="InterPro" id="IPR013022">
    <property type="entry name" value="Xyl_isomerase-like_TIM-brl"/>
</dbReference>
<organism evidence="2 3">
    <name type="scientific">Streptomyces puniciscabiei</name>
    <dbReference type="NCBI Taxonomy" id="164348"/>
    <lineage>
        <taxon>Bacteria</taxon>
        <taxon>Bacillati</taxon>
        <taxon>Actinomycetota</taxon>
        <taxon>Actinomycetes</taxon>
        <taxon>Kitasatosporales</taxon>
        <taxon>Streptomycetaceae</taxon>
        <taxon>Streptomyces</taxon>
    </lineage>
</organism>
<name>A0A542SXK1_9ACTN</name>